<reference evidence="13" key="1">
    <citation type="submission" date="2022-11" db="UniProtKB">
        <authorList>
            <consortium name="WormBaseParasite"/>
        </authorList>
    </citation>
    <scope>IDENTIFICATION</scope>
</reference>
<feature type="domain" description="G-protein coupled receptors family 1 profile" evidence="11">
    <location>
        <begin position="1"/>
        <end position="205"/>
    </location>
</feature>
<evidence type="ECO:0000256" key="2">
    <source>
        <dbReference type="ARBA" id="ARBA00022475"/>
    </source>
</evidence>
<evidence type="ECO:0000256" key="1">
    <source>
        <dbReference type="ARBA" id="ARBA00004651"/>
    </source>
</evidence>
<evidence type="ECO:0000256" key="8">
    <source>
        <dbReference type="ARBA" id="ARBA00023180"/>
    </source>
</evidence>
<evidence type="ECO:0000256" key="9">
    <source>
        <dbReference type="ARBA" id="ARBA00023224"/>
    </source>
</evidence>
<keyword evidence="5" id="KW-0297">G-protein coupled receptor</keyword>
<evidence type="ECO:0000256" key="5">
    <source>
        <dbReference type="ARBA" id="ARBA00023040"/>
    </source>
</evidence>
<evidence type="ECO:0000259" key="11">
    <source>
        <dbReference type="PROSITE" id="PS50262"/>
    </source>
</evidence>
<comment type="subcellular location">
    <subcellularLocation>
        <location evidence="1">Cell membrane</location>
        <topology evidence="1">Multi-pass membrane protein</topology>
    </subcellularLocation>
</comment>
<dbReference type="InterPro" id="IPR000276">
    <property type="entry name" value="GPCR_Rhodpsn"/>
</dbReference>
<evidence type="ECO:0000256" key="6">
    <source>
        <dbReference type="ARBA" id="ARBA00023136"/>
    </source>
</evidence>
<dbReference type="PANTHER" id="PTHR24246:SF27">
    <property type="entry name" value="ADENOSINE RECEPTOR, ISOFORM A"/>
    <property type="match status" value="1"/>
</dbReference>
<accession>A0A914VYG3</accession>
<dbReference type="Pfam" id="PF00001">
    <property type="entry name" value="7tm_1"/>
    <property type="match status" value="1"/>
</dbReference>
<dbReference type="GO" id="GO:0004930">
    <property type="term" value="F:G protein-coupled receptor activity"/>
    <property type="evidence" value="ECO:0007669"/>
    <property type="project" value="UniProtKB-KW"/>
</dbReference>
<organism evidence="12 13">
    <name type="scientific">Plectus sambesii</name>
    <dbReference type="NCBI Taxonomy" id="2011161"/>
    <lineage>
        <taxon>Eukaryota</taxon>
        <taxon>Metazoa</taxon>
        <taxon>Ecdysozoa</taxon>
        <taxon>Nematoda</taxon>
        <taxon>Chromadorea</taxon>
        <taxon>Plectida</taxon>
        <taxon>Plectina</taxon>
        <taxon>Plectoidea</taxon>
        <taxon>Plectidae</taxon>
        <taxon>Plectus</taxon>
    </lineage>
</organism>
<evidence type="ECO:0000256" key="7">
    <source>
        <dbReference type="ARBA" id="ARBA00023170"/>
    </source>
</evidence>
<keyword evidence="9" id="KW-0807">Transducer</keyword>
<keyword evidence="3 10" id="KW-0812">Transmembrane</keyword>
<name>A0A914VYG3_9BILA</name>
<evidence type="ECO:0000313" key="13">
    <source>
        <dbReference type="WBParaSite" id="PSAMB.scaffold2767size21416.g19035.t1"/>
    </source>
</evidence>
<dbReference type="Proteomes" id="UP000887566">
    <property type="component" value="Unplaced"/>
</dbReference>
<evidence type="ECO:0000313" key="12">
    <source>
        <dbReference type="Proteomes" id="UP000887566"/>
    </source>
</evidence>
<dbReference type="Gene3D" id="1.20.1070.10">
    <property type="entry name" value="Rhodopsin 7-helix transmembrane proteins"/>
    <property type="match status" value="1"/>
</dbReference>
<dbReference type="CDD" id="cd00637">
    <property type="entry name" value="7tm_classA_rhodopsin-like"/>
    <property type="match status" value="1"/>
</dbReference>
<dbReference type="WBParaSite" id="PSAMB.scaffold2767size21416.g19035.t1">
    <property type="protein sequence ID" value="PSAMB.scaffold2767size21416.g19035.t1"/>
    <property type="gene ID" value="PSAMB.scaffold2767size21416.g19035"/>
</dbReference>
<proteinExistence type="predicted"/>
<feature type="transmembrane region" description="Helical" evidence="10">
    <location>
        <begin position="50"/>
        <end position="68"/>
    </location>
</feature>
<dbReference type="AlphaFoldDB" id="A0A914VYG3"/>
<dbReference type="PROSITE" id="PS50262">
    <property type="entry name" value="G_PROTEIN_RECEP_F1_2"/>
    <property type="match status" value="1"/>
</dbReference>
<feature type="transmembrane region" description="Helical" evidence="10">
    <location>
        <begin position="134"/>
        <end position="159"/>
    </location>
</feature>
<evidence type="ECO:0000256" key="10">
    <source>
        <dbReference type="SAM" id="Phobius"/>
    </source>
</evidence>
<feature type="transmembrane region" description="Helical" evidence="10">
    <location>
        <begin position="12"/>
        <end position="30"/>
    </location>
</feature>
<dbReference type="SUPFAM" id="SSF81321">
    <property type="entry name" value="Family A G protein-coupled receptor-like"/>
    <property type="match status" value="1"/>
</dbReference>
<keyword evidence="6 10" id="KW-0472">Membrane</keyword>
<dbReference type="GO" id="GO:0005886">
    <property type="term" value="C:plasma membrane"/>
    <property type="evidence" value="ECO:0007669"/>
    <property type="project" value="UniProtKB-SubCell"/>
</dbReference>
<dbReference type="InterPro" id="IPR017452">
    <property type="entry name" value="GPCR_Rhodpsn_7TM"/>
</dbReference>
<dbReference type="PANTHER" id="PTHR24246">
    <property type="entry name" value="OLFACTORY RECEPTOR AND ADENOSINE RECEPTOR"/>
    <property type="match status" value="1"/>
</dbReference>
<evidence type="ECO:0000256" key="4">
    <source>
        <dbReference type="ARBA" id="ARBA00022989"/>
    </source>
</evidence>
<evidence type="ECO:0000256" key="3">
    <source>
        <dbReference type="ARBA" id="ARBA00022692"/>
    </source>
</evidence>
<protein>
    <submittedName>
        <fullName evidence="13">G-protein coupled receptors family 1 profile domain-containing protein</fullName>
    </submittedName>
</protein>
<keyword evidence="4 10" id="KW-1133">Transmembrane helix</keyword>
<keyword evidence="12" id="KW-1185">Reference proteome</keyword>
<keyword evidence="7" id="KW-0675">Receptor</keyword>
<keyword evidence="8" id="KW-0325">Glycoprotein</keyword>
<keyword evidence="2" id="KW-1003">Cell membrane</keyword>
<feature type="transmembrane region" description="Helical" evidence="10">
    <location>
        <begin position="89"/>
        <end position="114"/>
    </location>
</feature>
<sequence>MLIIAGLAGADLLNGLVAVMLMTYRVAIKALDQQNISMTAWDCVLLPPIFLNYLTSLMISVMNLLVSIDRYVAVVRPIQYRLLDIRHAYRLLGGAAIFALLSSVFLYASNYFGLERVYSFNRLCSGTLFPRFYMVYQFSLTALIGCISVVIYIVVYFVYRATAKRMLAQQTTTGVSKSTASQMDAQNRLTTTLGIITFFSTLFFVIPNTWEAAGAHKLSDADFYDSDGKLVGQRRSIFKEARHLTGEKMAVALAGGLSSRHCGLFLGAARVI</sequence>